<dbReference type="PROSITE" id="PS51257">
    <property type="entry name" value="PROKAR_LIPOPROTEIN"/>
    <property type="match status" value="1"/>
</dbReference>
<gene>
    <name evidence="2" type="ORF">EP51_31275</name>
</gene>
<evidence type="ECO:0008006" key="4">
    <source>
        <dbReference type="Google" id="ProtNLM"/>
    </source>
</evidence>
<evidence type="ECO:0000313" key="2">
    <source>
        <dbReference type="EMBL" id="AII08870.1"/>
    </source>
</evidence>
<proteinExistence type="predicted"/>
<dbReference type="Pfam" id="PF14042">
    <property type="entry name" value="DUF4247"/>
    <property type="match status" value="1"/>
</dbReference>
<dbReference type="InterPro" id="IPR025341">
    <property type="entry name" value="DUF4247"/>
</dbReference>
<feature type="chain" id="PRO_5039439739" description="DUF4247 domain-containing protein" evidence="1">
    <location>
        <begin position="28"/>
        <end position="140"/>
    </location>
</feature>
<dbReference type="eggNOG" id="ENOG5032Z40">
    <property type="taxonomic scope" value="Bacteria"/>
</dbReference>
<sequence>MAAVTRFSARMRLAPMLLLVFAATACGGGVRDYIADAYALQNTAGDAKTYTSNDPVGTTVSNIVAEEEPAARKADGGSEYLRYDDDIVTVSAGPGGGSLVRVEDIDGRYRSGGFAYLGPGFNPGSPAGGASGSGGSGSAK</sequence>
<dbReference type="RefSeq" id="WP_037230853.1">
    <property type="nucleotide sequence ID" value="NZ_CP008947.1"/>
</dbReference>
<dbReference type="AlphaFoldDB" id="A0A076ES56"/>
<dbReference type="Proteomes" id="UP000028488">
    <property type="component" value="Chromosome"/>
</dbReference>
<name>A0A076ES56_RHOOP</name>
<accession>A0A076ES56</accession>
<feature type="signal peptide" evidence="1">
    <location>
        <begin position="1"/>
        <end position="27"/>
    </location>
</feature>
<keyword evidence="1" id="KW-0732">Signal</keyword>
<protein>
    <recommendedName>
        <fullName evidence="4">DUF4247 domain-containing protein</fullName>
    </recommendedName>
</protein>
<dbReference type="EMBL" id="CP008947">
    <property type="protein sequence ID" value="AII08870.1"/>
    <property type="molecule type" value="Genomic_DNA"/>
</dbReference>
<organism evidence="2 3">
    <name type="scientific">Rhodococcus opacus</name>
    <name type="common">Nocardia opaca</name>
    <dbReference type="NCBI Taxonomy" id="37919"/>
    <lineage>
        <taxon>Bacteria</taxon>
        <taxon>Bacillati</taxon>
        <taxon>Actinomycetota</taxon>
        <taxon>Actinomycetes</taxon>
        <taxon>Mycobacteriales</taxon>
        <taxon>Nocardiaceae</taxon>
        <taxon>Rhodococcus</taxon>
    </lineage>
</organism>
<reference evidence="2 3" key="1">
    <citation type="submission" date="2014-07" db="EMBL/GenBank/DDBJ databases">
        <title>Genome Sequence of Rhodococcus opacus Strain R7, a Biodegrader of Mono- and Polycyclic Aromatic Hydrocarbons.</title>
        <authorList>
            <person name="Di Gennaro P."/>
            <person name="Zampolli J."/>
            <person name="Presti I."/>
            <person name="Cappelletti M."/>
            <person name="D'Ursi P."/>
            <person name="Orro A."/>
            <person name="Mezzelani A."/>
            <person name="Milanesi L."/>
        </authorList>
    </citation>
    <scope>NUCLEOTIDE SEQUENCE [LARGE SCALE GENOMIC DNA]</scope>
    <source>
        <strain evidence="2 3">R7</strain>
    </source>
</reference>
<evidence type="ECO:0000256" key="1">
    <source>
        <dbReference type="SAM" id="SignalP"/>
    </source>
</evidence>
<evidence type="ECO:0000313" key="3">
    <source>
        <dbReference type="Proteomes" id="UP000028488"/>
    </source>
</evidence>